<evidence type="ECO:0000256" key="9">
    <source>
        <dbReference type="ARBA" id="ARBA00022989"/>
    </source>
</evidence>
<evidence type="ECO:0000256" key="18">
    <source>
        <dbReference type="SAM" id="SignalP"/>
    </source>
</evidence>
<dbReference type="GO" id="GO:0003007">
    <property type="term" value="P:heart morphogenesis"/>
    <property type="evidence" value="ECO:0007669"/>
    <property type="project" value="UniProtKB-ARBA"/>
</dbReference>
<evidence type="ECO:0000256" key="17">
    <source>
        <dbReference type="SAM" id="Phobius"/>
    </source>
</evidence>
<dbReference type="SUPFAM" id="SSF49313">
    <property type="entry name" value="Cadherin-like"/>
    <property type="match status" value="27"/>
</dbReference>
<feature type="compositionally biased region" description="Polar residues" evidence="16">
    <location>
        <begin position="3240"/>
        <end position="3253"/>
    </location>
</feature>
<feature type="transmembrane region" description="Helical" evidence="17">
    <location>
        <begin position="2889"/>
        <end position="2914"/>
    </location>
</feature>
<evidence type="ECO:0000313" key="22">
    <source>
        <dbReference type="RefSeq" id="XP_033805287.1"/>
    </source>
</evidence>
<feature type="domain" description="Cadherin" evidence="19">
    <location>
        <begin position="1405"/>
        <end position="1514"/>
    </location>
</feature>
<feature type="domain" description="Cadherin" evidence="19">
    <location>
        <begin position="2342"/>
        <end position="2446"/>
    </location>
</feature>
<dbReference type="RefSeq" id="XP_033805286.1">
    <property type="nucleotide sequence ID" value="XM_033949395.1"/>
</dbReference>
<sequence>MDLRRAPLSSLLLAFWGLMMVGHSSPTLGVLDLQIDEEQPAGTIIGDISAGLPAGTNAYMYFISDQEGSGVATDLDIDENTGIIKTKKVLDHESRDQYNFFAVTLEGITVEVTIQVNDINDHAPTFPKKHSSFHIPEHTTIGTRFPLDPAIDADSEQLNTQGYIIKRGNIGQVFRLETRRDTNGILCLDLVVNNILDRENRSTYSLVLEAYDGGSPQRRTQMSLDVLIQDINDNAPIFNQSRYHTLISESLKPGSSLLQVFASDVDEGYNGVVIYEINRRQSDPDKYFEIDSKTGVIKLSKGLDYEMRKVHELVVQARDNATHPEVSTAFVSIHVRDYNDNQPTMTIIFLSEDGSPQISEGAQPGQYVARISVSDPDYGEYSNVNVSLEGGDGKFALTTKDNIIYLICVDKLLDREERDTYELRVMATDSGTPPLQAESSFILQIMDINDNPPVFDQQVYKQAIPEVAYPGSFVLQVTARDKDQGQNGKIHYSILHNQETHSDWFTVDSATGIITTINALDYEKDPHPRLTIVATDGGKPPLSSTTIVKVALQDVNDNEPVFSSSFYNVSLKENAPVGTCFLQVIASDADSGSFSSLTYSISSGIGSLVPVQFHINKQTGEICTMQNLDHDEGPKSYDFTVTAEDGGGLNSMAYVKVFLDDINDNCPVFYPVEYAVSLSTQSMPGTSVITVTAYDKDEGLNGKVTYRIVSGNNPPLFTLNKETGVISLSWALNGKANSLIQLLISAHDGGGLSAQVHARVNISIVAGTVLPPIFEQTQYFFTVLEDVQRGTSVGTVHARNPPGIAATVFYSISAGDPNAYFSIDSSTGHILTSLALDHESHPAIILEVQARSGSPPAYSNTRVKITVSDVNDNAPSFPSPSDSILLPEATEMGTTVYTLHVKDGDSGPNGQVHFDLLSGSDRMFSLERSSGKVRLIGMLHYENSASYELKIVARDGGVPQLSASFTLLIYVQAENDSGPIFDTLTYRVEVTEATPVNMRFLQVCARPQDPTGPHITYHLRADGDAASFGIVPESGWLFVKSMLDRETKDLYILTVLASSGGNDQKKTGTSTVRVSITDENDNAPKLNEDRYFFTITENQPPGTGVGRVTATDRDSGQNSRLTYRLLHEDPNFLINSQTGELSVRRSLDRERQSSFQLLVVVKDGGTPPRSTTGTLYITVLDENDNHPVFLHAIAGKEFSVQVLEGKSSGTFITNLQAKDADEGENGTVFYSLTGSWAERFNINPISGELRTATVLHRTERPEYFFTVKASDKGIPSKSTSAFVHIQVLPSSRMLPKLDPASVTLHSIEGVKPGSVIGCVASPDVALHSKAQLTYALIGGSDSNGTFAVDTHTGNVYLAGELDYEVGSRYTLQVSVEDSSRGYIMSNLIVVDIQVEDFNEHAPEFPEDPVTIVVSENAEVGSSIFTFQALDKDGTGPNSEVHYKVLQQTPTHTHFSLDPRTGVLRVANMLDHEVISSFLLVIQATDQAVNVTQRKSSAVTARVFVTDENDNAPEFLSPSSVSVMEDQPTGFVVLYVIAQDKDLGENGRVSYQLQAGKTGGKFQLNPSTGSLAIVKPLNREDKEEYNLTVIASDHGFPRRTSTQSLTILVIDVNDEAPAFERAEYEITILENQEPGGIVLQLSATDKDLGSNGRVTYGLVTKDVFSIDSDSGLLIATQSLDREVKEQYSLTVYARDGGVPPLFSRVTVQITVGDENDNDPSFERESTYLEVPENQSHMLLCTLRATDPDAGENGQVGYHIIDGDPSQDFSLDSSSGILTTSRSLDRESVSMYSITVVAKDHGTPERSATMSLSIRVLDINDNTPIFSKTSFTVEVPEDMPVGHLVLQLTAIDLDEGPNAHISYYLNNESLGMFHIDPKNGRITTAMGLDREKRSTYNFLAKAIDSAPSEPKSATVLITVIVQDVNDNAPFFIQSPLFINVSRHSPMKPVVATMKAEDKDAGANASILYRFSGRTPGFTINSYTGEIQVTTPLASMSQRERTLFVVATDLGKPALSAIGVVVIYLQEETYQGVRFPRSTKDAAIPENTSPGTVVLKVYAIHVGGSSGRITYSIVSGNENGAFRIHSSTGEILVQNSTSLDFELIPKLRLVIQAESSSSYGFMALNLNLQDMNDNLPHFQLQNYVAFIWEAQGYGSPVIQVLAYDLDQGQNGQVTYSINQSLPMKGLYDIDPQTGAITTAAILDREIWSQTQLILTAMDRGSPPLIGSAMLTVVVMDLNDNSPTIPLPREVRVPENTLVGTEITQVTGNDVDSGPALSYTLLLDSVSVEAFSILPYGGQISLIQALDYEDQTRYTLTIRSSDSKHETQANVTIIVEDINDNVPEFTQDLYQVTLLEHTPPGSSVITVTATDRDTADNGKVTYRLISRFIDGFYIHSDNGTLFTTHMIEFDARRSTVDLLIEARDHGTPSLSSYATIQIQVQDINDNAPYFHQSQYSRAVSEDLQPGTTILTLEATDHDMARENAGFDYTILSGNSGNAFQVESNVWFVDGHFQTIGTLILVDILDFETMPLYNLTIAASDRGMPQRSTIVPVLITVLDVNDNPPVFLRSEYSILISENAPVSTEVLRVAAHDSDSIPNSVIHYSISSGDQNQFFHINELSGAIRLLQPLDREAQAVHVLVIRASDTHGNFALVPVTIEVKDINDNQPYFPVETLTTSIRENQPPNTIVTIIHAIDFDTGIYGKLYYTLMELPMNELGGGEGRDLFSLNGTSGELRSKLTFDYERAKTFKLVVKAVDTGNFSATVTVQVLVMGEDEYDPVFLAPTFNFEVLEGAQKGQSIGHVLATDEDEGVDGVILYSFAKPSPYFGINETTGHIYLKMDSQQQHSNRAKRETREITMDIHARSPLPTSRMASAQVIVDVTHTSFDLAPDLNLLLVIAVAASLGVVVVLAVVAIVLMICRSHRTKRKKAKTDSQLNNMQASSMQKLRHEGTMLASNDHIYHQALPGYSTEQTVIGGSYTRGGSLDPSHSSGRGSAEAAEDDEIRMINEYPRVASITSSMQEHIAARGPDSGIQQDADQLSDISCDPGMETGQWFKNKKGSGFLIPGQSQLYRDDGGGFISVGCGLNMSHPKDYSFPEDGKPSVEGSLTAIVASDEELRGSYNWDYLLNWCPQFQPLASVFTEIARLKDETTLRRPFQPKPKAEPKPRIDPPPLITSVAHPGAKSVPPKPAIGRTFPHLSSLRRSPINYEGSISSSAMSPSFSPSLSPLAARSPVVSPFGVPQGPSASIISTEHSLNNPEEAELRI</sequence>
<keyword evidence="4 17" id="KW-0812">Transmembrane</keyword>
<dbReference type="FunFam" id="2.60.40.60:FF:000035">
    <property type="entry name" value="Protocadherin Fat 3"/>
    <property type="match status" value="2"/>
</dbReference>
<evidence type="ECO:0000256" key="7">
    <source>
        <dbReference type="ARBA" id="ARBA00022837"/>
    </source>
</evidence>
<dbReference type="RefSeq" id="XP_033805287.1">
    <property type="nucleotide sequence ID" value="XM_033949396.1"/>
</dbReference>
<dbReference type="PANTHER" id="PTHR24026">
    <property type="entry name" value="FAT ATYPICAL CADHERIN-RELATED"/>
    <property type="match status" value="1"/>
</dbReference>
<protein>
    <recommendedName>
        <fullName evidence="13">Protocadherin-16</fullName>
    </recommendedName>
    <alternativeName>
        <fullName evidence="14">Protein dachsous homolog 1</fullName>
    </alternativeName>
</protein>
<dbReference type="FunFam" id="2.60.40.60:FF:000150">
    <property type="entry name" value="Dachsous cadherin-related 1"/>
    <property type="match status" value="1"/>
</dbReference>
<feature type="domain" description="Cadherin" evidence="19">
    <location>
        <begin position="1194"/>
        <end position="1297"/>
    </location>
</feature>
<dbReference type="FunFam" id="2.60.40.60:FF:000153">
    <property type="entry name" value="Dachsous cadherin-related 2"/>
    <property type="match status" value="1"/>
</dbReference>
<feature type="domain" description="Cadherin" evidence="19">
    <location>
        <begin position="775"/>
        <end position="877"/>
    </location>
</feature>
<evidence type="ECO:0000256" key="5">
    <source>
        <dbReference type="ARBA" id="ARBA00022729"/>
    </source>
</evidence>
<dbReference type="GO" id="GO:0005509">
    <property type="term" value="F:calcium ion binding"/>
    <property type="evidence" value="ECO:0007669"/>
    <property type="project" value="UniProtKB-UniRule"/>
</dbReference>
<keyword evidence="3" id="KW-0597">Phosphoprotein</keyword>
<dbReference type="Gene3D" id="2.60.40.60">
    <property type="entry name" value="Cadherins"/>
    <property type="match status" value="27"/>
</dbReference>
<dbReference type="FunFam" id="2.60.40.60:FF:000201">
    <property type="entry name" value="Dachsous cadherin-related 1"/>
    <property type="match status" value="1"/>
</dbReference>
<feature type="region of interest" description="Disordered" evidence="16">
    <location>
        <begin position="3208"/>
        <end position="3261"/>
    </location>
</feature>
<evidence type="ECO:0000259" key="19">
    <source>
        <dbReference type="PROSITE" id="PS50268"/>
    </source>
</evidence>
<dbReference type="FunFam" id="2.60.40.60:FF:000254">
    <property type="entry name" value="Dachsous cadherin-related 1"/>
    <property type="match status" value="1"/>
</dbReference>
<dbReference type="GeneID" id="117362652"/>
<feature type="domain" description="Cadherin" evidence="19">
    <location>
        <begin position="1514"/>
        <end position="1618"/>
    </location>
</feature>
<dbReference type="FunFam" id="2.60.40.60:FF:000007">
    <property type="entry name" value="Protocadherin alpha 2"/>
    <property type="match status" value="1"/>
</dbReference>
<evidence type="ECO:0000313" key="21">
    <source>
        <dbReference type="RefSeq" id="XP_033805286.1"/>
    </source>
</evidence>
<dbReference type="GO" id="GO:0005886">
    <property type="term" value="C:plasma membrane"/>
    <property type="evidence" value="ECO:0007669"/>
    <property type="project" value="UniProtKB-SubCell"/>
</dbReference>
<feature type="region of interest" description="Disordered" evidence="16">
    <location>
        <begin position="2973"/>
        <end position="2995"/>
    </location>
</feature>
<keyword evidence="20" id="KW-1185">Reference proteome</keyword>
<feature type="domain" description="Cadherin" evidence="19">
    <location>
        <begin position="2777"/>
        <end position="2887"/>
    </location>
</feature>
<name>A0A6P8RKH3_GEOSA</name>
<keyword evidence="8" id="KW-0130">Cell adhesion</keyword>
<evidence type="ECO:0000256" key="4">
    <source>
        <dbReference type="ARBA" id="ARBA00022692"/>
    </source>
</evidence>
<keyword evidence="11" id="KW-0325">Glycoprotein</keyword>
<organism evidence="20 21">
    <name type="scientific">Geotrypetes seraphini</name>
    <name type="common">Gaboon caecilian</name>
    <name type="synonym">Caecilia seraphini</name>
    <dbReference type="NCBI Taxonomy" id="260995"/>
    <lineage>
        <taxon>Eukaryota</taxon>
        <taxon>Metazoa</taxon>
        <taxon>Chordata</taxon>
        <taxon>Craniata</taxon>
        <taxon>Vertebrata</taxon>
        <taxon>Euteleostomi</taxon>
        <taxon>Amphibia</taxon>
        <taxon>Gymnophiona</taxon>
        <taxon>Geotrypetes</taxon>
    </lineage>
</organism>
<evidence type="ECO:0000256" key="16">
    <source>
        <dbReference type="SAM" id="MobiDB-lite"/>
    </source>
</evidence>
<evidence type="ECO:0000256" key="10">
    <source>
        <dbReference type="ARBA" id="ARBA00023136"/>
    </source>
</evidence>
<feature type="domain" description="Cadherin" evidence="19">
    <location>
        <begin position="670"/>
        <end position="774"/>
    </location>
</feature>
<feature type="domain" description="Cadherin" evidence="19">
    <location>
        <begin position="1930"/>
        <end position="2035"/>
    </location>
</feature>
<dbReference type="InterPro" id="IPR020894">
    <property type="entry name" value="Cadherin_CS"/>
</dbReference>
<dbReference type="GO" id="GO:0016477">
    <property type="term" value="P:cell migration"/>
    <property type="evidence" value="ECO:0007669"/>
    <property type="project" value="UniProtKB-ARBA"/>
</dbReference>
<evidence type="ECO:0000313" key="20">
    <source>
        <dbReference type="Proteomes" id="UP000515159"/>
    </source>
</evidence>
<dbReference type="Pfam" id="PF00028">
    <property type="entry name" value="Cadherin"/>
    <property type="match status" value="25"/>
</dbReference>
<feature type="domain" description="Cadherin" evidence="19">
    <location>
        <begin position="127"/>
        <end position="238"/>
    </location>
</feature>
<dbReference type="FunFam" id="2.60.40.60:FF:000060">
    <property type="entry name" value="Putative cadherin-23"/>
    <property type="match status" value="1"/>
</dbReference>
<keyword evidence="6" id="KW-0677">Repeat</keyword>
<feature type="compositionally biased region" description="Low complexity" evidence="16">
    <location>
        <begin position="3208"/>
        <end position="3229"/>
    </location>
</feature>
<dbReference type="FunFam" id="2.60.40.60:FF:000116">
    <property type="entry name" value="Dachsous cadherin-related 2"/>
    <property type="match status" value="1"/>
</dbReference>
<dbReference type="FunFam" id="2.60.40.60:FF:000102">
    <property type="entry name" value="Dachsous cadherin-related 1b"/>
    <property type="match status" value="1"/>
</dbReference>
<feature type="domain" description="Cadherin" evidence="19">
    <location>
        <begin position="357"/>
        <end position="455"/>
    </location>
</feature>
<evidence type="ECO:0000256" key="8">
    <source>
        <dbReference type="ARBA" id="ARBA00022889"/>
    </source>
</evidence>
<dbReference type="GO" id="GO:0007156">
    <property type="term" value="P:homophilic cell adhesion via plasma membrane adhesion molecules"/>
    <property type="evidence" value="ECO:0007669"/>
    <property type="project" value="InterPro"/>
</dbReference>
<keyword evidence="2" id="KW-1003">Cell membrane</keyword>
<feature type="domain" description="Cadherin" evidence="19">
    <location>
        <begin position="982"/>
        <end position="1086"/>
    </location>
</feature>
<keyword evidence="5 18" id="KW-0732">Signal</keyword>
<feature type="domain" description="Cadherin" evidence="19">
    <location>
        <begin position="1825"/>
        <end position="1929"/>
    </location>
</feature>
<accession>A0A6P8RKH3</accession>
<feature type="domain" description="Cadherin" evidence="19">
    <location>
        <begin position="456"/>
        <end position="562"/>
    </location>
</feature>
<dbReference type="KEGG" id="gsh:117362652"/>
<dbReference type="FunFam" id="2.60.40.60:FF:000158">
    <property type="entry name" value="Dachsous cadherin-related 1"/>
    <property type="match status" value="1"/>
</dbReference>
<dbReference type="InterPro" id="IPR002126">
    <property type="entry name" value="Cadherin-like_dom"/>
</dbReference>
<dbReference type="Proteomes" id="UP000515159">
    <property type="component" value="Chromosome 6"/>
</dbReference>
<evidence type="ECO:0000256" key="3">
    <source>
        <dbReference type="ARBA" id="ARBA00022553"/>
    </source>
</evidence>
<feature type="domain" description="Cadherin" evidence="19">
    <location>
        <begin position="2563"/>
        <end position="2665"/>
    </location>
</feature>
<feature type="domain" description="Cadherin" evidence="19">
    <location>
        <begin position="27"/>
        <end position="126"/>
    </location>
</feature>
<evidence type="ECO:0000256" key="12">
    <source>
        <dbReference type="ARBA" id="ARBA00062150"/>
    </source>
</evidence>
<dbReference type="PROSITE" id="PS50268">
    <property type="entry name" value="CADHERIN_2"/>
    <property type="match status" value="27"/>
</dbReference>
<evidence type="ECO:0000256" key="11">
    <source>
        <dbReference type="ARBA" id="ARBA00023180"/>
    </source>
</evidence>
<dbReference type="GO" id="GO:0003183">
    <property type="term" value="P:mitral valve morphogenesis"/>
    <property type="evidence" value="ECO:0007669"/>
    <property type="project" value="UniProtKB-ARBA"/>
</dbReference>
<evidence type="ECO:0000256" key="14">
    <source>
        <dbReference type="ARBA" id="ARBA00079083"/>
    </source>
</evidence>
<dbReference type="CTD" id="8642"/>
<evidence type="ECO:0000256" key="15">
    <source>
        <dbReference type="PROSITE-ProRule" id="PRU00043"/>
    </source>
</evidence>
<proteinExistence type="predicted"/>
<dbReference type="PRINTS" id="PR00205">
    <property type="entry name" value="CADHERIN"/>
</dbReference>
<feature type="domain" description="Cadherin" evidence="19">
    <location>
        <begin position="2447"/>
        <end position="2562"/>
    </location>
</feature>
<feature type="domain" description="Cadherin" evidence="19">
    <location>
        <begin position="2666"/>
        <end position="2776"/>
    </location>
</feature>
<feature type="domain" description="Cadherin" evidence="19">
    <location>
        <begin position="563"/>
        <end position="669"/>
    </location>
</feature>
<feature type="domain" description="Cadherin" evidence="19">
    <location>
        <begin position="239"/>
        <end position="345"/>
    </location>
</feature>
<reference evidence="21 22" key="1">
    <citation type="submission" date="2025-04" db="UniProtKB">
        <authorList>
            <consortium name="RefSeq"/>
        </authorList>
    </citation>
    <scope>IDENTIFICATION</scope>
</reference>
<feature type="region of interest" description="Disordered" evidence="16">
    <location>
        <begin position="3147"/>
        <end position="3192"/>
    </location>
</feature>
<gene>
    <name evidence="21 22" type="primary">DCHS1</name>
</gene>
<dbReference type="CDD" id="cd11304">
    <property type="entry name" value="Cadherin_repeat"/>
    <property type="match status" value="27"/>
</dbReference>
<dbReference type="PROSITE" id="PS00232">
    <property type="entry name" value="CADHERIN_1"/>
    <property type="match status" value="13"/>
</dbReference>
<feature type="region of interest" description="Disordered" evidence="16">
    <location>
        <begin position="1096"/>
        <end position="1115"/>
    </location>
</feature>
<keyword evidence="7 15" id="KW-0106">Calcium</keyword>
<dbReference type="FunFam" id="2.60.40.60:FF:000081">
    <property type="entry name" value="protocadherin Fat 4"/>
    <property type="match status" value="1"/>
</dbReference>
<feature type="domain" description="Cadherin" evidence="19">
    <location>
        <begin position="1619"/>
        <end position="1720"/>
    </location>
</feature>
<feature type="domain" description="Cadherin" evidence="19">
    <location>
        <begin position="1298"/>
        <end position="1404"/>
    </location>
</feature>
<feature type="chain" id="PRO_5044654129" description="Protocadherin-16" evidence="18">
    <location>
        <begin position="25"/>
        <end position="3261"/>
    </location>
</feature>
<dbReference type="PANTHER" id="PTHR24026:SF126">
    <property type="entry name" value="PROTOCADHERIN FAT 4"/>
    <property type="match status" value="1"/>
</dbReference>
<dbReference type="SMART" id="SM00112">
    <property type="entry name" value="CA"/>
    <property type="match status" value="27"/>
</dbReference>
<feature type="domain" description="Cadherin" evidence="19">
    <location>
        <begin position="1087"/>
        <end position="1189"/>
    </location>
</feature>
<comment type="subcellular location">
    <subcellularLocation>
        <location evidence="1">Cell membrane</location>
        <topology evidence="1">Single-pass type I membrane protein</topology>
    </subcellularLocation>
</comment>
<feature type="domain" description="Cadherin" evidence="19">
    <location>
        <begin position="2136"/>
        <end position="2241"/>
    </location>
</feature>
<comment type="subunit">
    <text evidence="12">Heterophilic interaction with FAT4; this interaction affects their respective protein levels.</text>
</comment>
<feature type="domain" description="Cadherin" evidence="19">
    <location>
        <begin position="1721"/>
        <end position="1824"/>
    </location>
</feature>
<evidence type="ECO:0000256" key="13">
    <source>
        <dbReference type="ARBA" id="ARBA00072299"/>
    </source>
</evidence>
<keyword evidence="10 17" id="KW-0472">Membrane</keyword>
<keyword evidence="9 17" id="KW-1133">Transmembrane helix</keyword>
<feature type="domain" description="Cadherin" evidence="19">
    <location>
        <begin position="2241"/>
        <end position="2341"/>
    </location>
</feature>
<dbReference type="FunFam" id="2.60.40.60:FF:000140">
    <property type="entry name" value="Dachsous cadherin-related 1"/>
    <property type="match status" value="1"/>
</dbReference>
<dbReference type="OrthoDB" id="6252479at2759"/>
<dbReference type="GO" id="GO:0048729">
    <property type="term" value="P:tissue morphogenesis"/>
    <property type="evidence" value="ECO:0007669"/>
    <property type="project" value="UniProtKB-ARBA"/>
</dbReference>
<dbReference type="FunFam" id="2.60.40.60:FF:000104">
    <property type="entry name" value="cadherin-23 isoform X1"/>
    <property type="match status" value="1"/>
</dbReference>
<dbReference type="GO" id="GO:0007163">
    <property type="term" value="P:establishment or maintenance of cell polarity"/>
    <property type="evidence" value="ECO:0007669"/>
    <property type="project" value="UniProtKB-ARBA"/>
</dbReference>
<feature type="domain" description="Cadherin" evidence="19">
    <location>
        <begin position="878"/>
        <end position="981"/>
    </location>
</feature>
<dbReference type="InterPro" id="IPR015919">
    <property type="entry name" value="Cadherin-like_sf"/>
</dbReference>
<dbReference type="FunFam" id="2.60.40.60:FF:000319">
    <property type="entry name" value="FAT atypical cadherin 1b"/>
    <property type="match status" value="1"/>
</dbReference>
<feature type="signal peptide" evidence="18">
    <location>
        <begin position="1"/>
        <end position="24"/>
    </location>
</feature>
<dbReference type="FunFam" id="2.60.40.60:FF:000226">
    <property type="entry name" value="Dachsous, isoform B"/>
    <property type="match status" value="1"/>
</dbReference>
<feature type="domain" description="Cadherin" evidence="19">
    <location>
        <begin position="2033"/>
        <end position="2135"/>
    </location>
</feature>
<evidence type="ECO:0000256" key="1">
    <source>
        <dbReference type="ARBA" id="ARBA00004251"/>
    </source>
</evidence>
<evidence type="ECO:0000256" key="6">
    <source>
        <dbReference type="ARBA" id="ARBA00022737"/>
    </source>
</evidence>
<dbReference type="FunFam" id="2.60.40.60:FF:000181">
    <property type="entry name" value="Predicted protein"/>
    <property type="match status" value="1"/>
</dbReference>
<dbReference type="FunFam" id="2.60.40.60:FF:000020">
    <property type="entry name" value="Dachsous cadherin-related 1b"/>
    <property type="match status" value="8"/>
</dbReference>
<evidence type="ECO:0000256" key="2">
    <source>
        <dbReference type="ARBA" id="ARBA00022475"/>
    </source>
</evidence>